<dbReference type="Pfam" id="PF01144">
    <property type="entry name" value="CoA_trans"/>
    <property type="match status" value="1"/>
</dbReference>
<organism evidence="2 3">
    <name type="scientific">Paenibacillus naphthalenovorans</name>
    <dbReference type="NCBI Taxonomy" id="162209"/>
    <lineage>
        <taxon>Bacteria</taxon>
        <taxon>Bacillati</taxon>
        <taxon>Bacillota</taxon>
        <taxon>Bacilli</taxon>
        <taxon>Bacillales</taxon>
        <taxon>Paenibacillaceae</taxon>
        <taxon>Paenibacillus</taxon>
    </lineage>
</organism>
<dbReference type="SMART" id="SM00882">
    <property type="entry name" value="CoA_trans"/>
    <property type="match status" value="1"/>
</dbReference>
<dbReference type="SUPFAM" id="SSF100950">
    <property type="entry name" value="NagB/RpiA/CoA transferase-like"/>
    <property type="match status" value="1"/>
</dbReference>
<reference evidence="2 3" key="2">
    <citation type="journal article" date="2016" name="Genome Announc.">
        <title>Complete Genome Sequences of Two Interactive Moderate Thermophiles, Paenibacillus napthalenovorans 32O-Y and Paenibacillus sp. 32O-W.</title>
        <authorList>
            <person name="Butler R.R.III."/>
            <person name="Wang J."/>
            <person name="Stark B.C."/>
            <person name="Pombert J.F."/>
        </authorList>
    </citation>
    <scope>NUCLEOTIDE SEQUENCE [LARGE SCALE GENOMIC DNA]</scope>
    <source>
        <strain evidence="2 3">32O-Y</strain>
    </source>
</reference>
<dbReference type="InterPro" id="IPR037171">
    <property type="entry name" value="NagB/RpiA_transferase-like"/>
</dbReference>
<gene>
    <name evidence="2" type="ORF">IJ22_13980</name>
</gene>
<dbReference type="GO" id="GO:0008410">
    <property type="term" value="F:CoA-transferase activity"/>
    <property type="evidence" value="ECO:0007669"/>
    <property type="project" value="InterPro"/>
</dbReference>
<dbReference type="STRING" id="162209.IJ22_13980"/>
<dbReference type="AlphaFoldDB" id="A0A0U2W5Q3"/>
<evidence type="ECO:0000313" key="2">
    <source>
        <dbReference type="EMBL" id="ALS21774.1"/>
    </source>
</evidence>
<dbReference type="EMBL" id="CP013652">
    <property type="protein sequence ID" value="ALS21774.1"/>
    <property type="molecule type" value="Genomic_DNA"/>
</dbReference>
<dbReference type="KEGG" id="pnp:IJ22_13980"/>
<dbReference type="Proteomes" id="UP000061660">
    <property type="component" value="Chromosome"/>
</dbReference>
<name>A0A0U2W5Q3_9BACL</name>
<dbReference type="InterPro" id="IPR004165">
    <property type="entry name" value="CoA_trans_fam_I"/>
</dbReference>
<sequence length="241" mass="26451">MKYSTEEFMICALARELHDGETIAVGNSSPVPAAAALLAKETHAPRAQTYIMGYEREWPFEGTKEFFDYIQRGLVDVFFLSGAQIDCWGNINLHVIGDYARPKVRLPGGAGSSMVYYRCKRIFLFKTDHHAKGFPERLDFVSSSASPDFRQEGAGRLEAVYTPLAVLRPAPLTRRLQLSAIAPGTTAEEVQGKTGFDLGIEGDVPRIEAPSPQQLDVLRSKVKAALQEIYPAFVKGGIGNG</sequence>
<reference evidence="3" key="1">
    <citation type="submission" date="2015-12" db="EMBL/GenBank/DDBJ databases">
        <title>Complete genome sequences of two moderately thermophilic Paenibacillus species.</title>
        <authorList>
            <person name="Butler R.III."/>
            <person name="Wang J."/>
            <person name="Stark B.C."/>
            <person name="Pombert J.-F."/>
        </authorList>
    </citation>
    <scope>NUCLEOTIDE SEQUENCE [LARGE SCALE GENOMIC DNA]</scope>
    <source>
        <strain evidence="3">32O-Y</strain>
    </source>
</reference>
<evidence type="ECO:0000313" key="3">
    <source>
        <dbReference type="Proteomes" id="UP000061660"/>
    </source>
</evidence>
<evidence type="ECO:0000256" key="1">
    <source>
        <dbReference type="ARBA" id="ARBA00007047"/>
    </source>
</evidence>
<proteinExistence type="inferred from homology"/>
<dbReference type="PANTHER" id="PTHR43293">
    <property type="entry name" value="ACETATE COA-TRANSFERASE YDIF"/>
    <property type="match status" value="1"/>
</dbReference>
<keyword evidence="3" id="KW-1185">Reference proteome</keyword>
<protein>
    <submittedName>
        <fullName evidence="2">Coenzyme A transferase</fullName>
    </submittedName>
</protein>
<dbReference type="PATRIC" id="fig|162209.4.peg.1481"/>
<dbReference type="PANTHER" id="PTHR43293:SF3">
    <property type="entry name" value="CHOLESTEROL RING-CLEAVING HYDROLASE IPDB SUBUNIT"/>
    <property type="match status" value="1"/>
</dbReference>
<accession>A0A0U2W5Q3</accession>
<dbReference type="RefSeq" id="WP_054819797.1">
    <property type="nucleotide sequence ID" value="NZ_BJCS01000003.1"/>
</dbReference>
<comment type="similarity">
    <text evidence="1">Belongs to the 3-oxoacid CoA-transferase subunit B family.</text>
</comment>
<dbReference type="Gene3D" id="3.40.1080.10">
    <property type="entry name" value="Glutaconate Coenzyme A-transferase"/>
    <property type="match status" value="1"/>
</dbReference>
<keyword evidence="2" id="KW-0808">Transferase</keyword>
<dbReference type="OrthoDB" id="9805230at2"/>